<dbReference type="Proteomes" id="UP000748756">
    <property type="component" value="Unassembled WGS sequence"/>
</dbReference>
<organism evidence="1 2">
    <name type="scientific">Linnemannia schmuckeri</name>
    <dbReference type="NCBI Taxonomy" id="64567"/>
    <lineage>
        <taxon>Eukaryota</taxon>
        <taxon>Fungi</taxon>
        <taxon>Fungi incertae sedis</taxon>
        <taxon>Mucoromycota</taxon>
        <taxon>Mortierellomycotina</taxon>
        <taxon>Mortierellomycetes</taxon>
        <taxon>Mortierellales</taxon>
        <taxon>Mortierellaceae</taxon>
        <taxon>Linnemannia</taxon>
    </lineage>
</organism>
<dbReference type="EMBL" id="JAAAUQ010000441">
    <property type="protein sequence ID" value="KAF9150211.1"/>
    <property type="molecule type" value="Genomic_DNA"/>
</dbReference>
<evidence type="ECO:0000313" key="2">
    <source>
        <dbReference type="Proteomes" id="UP000748756"/>
    </source>
</evidence>
<gene>
    <name evidence="1" type="ORF">BG015_007991</name>
</gene>
<name>A0A9P5VAG8_9FUNG</name>
<reference evidence="1" key="1">
    <citation type="journal article" date="2020" name="Fungal Divers.">
        <title>Resolving the Mortierellaceae phylogeny through synthesis of multi-gene phylogenetics and phylogenomics.</title>
        <authorList>
            <person name="Vandepol N."/>
            <person name="Liber J."/>
            <person name="Desiro A."/>
            <person name="Na H."/>
            <person name="Kennedy M."/>
            <person name="Barry K."/>
            <person name="Grigoriev I.V."/>
            <person name="Miller A.N."/>
            <person name="O'Donnell K."/>
            <person name="Stajich J.E."/>
            <person name="Bonito G."/>
        </authorList>
    </citation>
    <scope>NUCLEOTIDE SEQUENCE</scope>
    <source>
        <strain evidence="1">NRRL 6426</strain>
    </source>
</reference>
<dbReference type="OrthoDB" id="2366470at2759"/>
<dbReference type="Gene3D" id="3.80.10.10">
    <property type="entry name" value="Ribonuclease Inhibitor"/>
    <property type="match status" value="1"/>
</dbReference>
<sequence length="345" mass="39180">MDPEVSSAVFIYGLNLSYSWEFIQPEVTDAVATLTGARPQYFEVPAGEFDHDQDQVMADEISSLWGNQRGGPKNNNNNSKSREAWTSIQIKGCPLSSPATFSAVLTSCKHGLQNLLIYVGERIPSQDFQTILHTGTALRCLTFYHNHPLLDCRVMLQSTWNCTLLTQLDIQITNIPRPDVLYDWKGDRITLEGENTTAHSEITTINSMDESRRLQRKIYTRLASLVNLKSLQLGAGCSQMARVEITLPHNGKTGSFDRGQQLNCLEMSLDSGLEILSRMKRLRLLYVQSMEHRIGIREMKWFAREFPNFQLLAGVEEQTKRTCILYGLEDPGLDMRKCGVGYEWY</sequence>
<keyword evidence="2" id="KW-1185">Reference proteome</keyword>
<protein>
    <submittedName>
        <fullName evidence="1">Uncharacterized protein</fullName>
    </submittedName>
</protein>
<evidence type="ECO:0000313" key="1">
    <source>
        <dbReference type="EMBL" id="KAF9150211.1"/>
    </source>
</evidence>
<dbReference type="InterPro" id="IPR032675">
    <property type="entry name" value="LRR_dom_sf"/>
</dbReference>
<proteinExistence type="predicted"/>
<dbReference type="AlphaFoldDB" id="A0A9P5VAG8"/>
<comment type="caution">
    <text evidence="1">The sequence shown here is derived from an EMBL/GenBank/DDBJ whole genome shotgun (WGS) entry which is preliminary data.</text>
</comment>
<accession>A0A9P5VAG8</accession>